<reference evidence="1 2" key="1">
    <citation type="journal article" date="2016" name="Int. J. Syst. Evol. Microbiol.">
        <title>Panacibacter ginsenosidivorans gen. nov., sp. nov., with ginsenoside converting activity isolated from soil of a ginseng field.</title>
        <authorList>
            <person name="Siddiqi M.Z."/>
            <person name="Muhammad Shafi S."/>
            <person name="Choi K.D."/>
            <person name="Im W.T."/>
        </authorList>
    </citation>
    <scope>NUCLEOTIDE SEQUENCE [LARGE SCALE GENOMIC DNA]</scope>
    <source>
        <strain evidence="1 2">Gsoil1550</strain>
    </source>
</reference>
<dbReference type="OrthoDB" id="678776at2"/>
<accession>A0A5B8V759</accession>
<name>A0A5B8V759_9BACT</name>
<organism evidence="1 2">
    <name type="scientific">Panacibacter ginsenosidivorans</name>
    <dbReference type="NCBI Taxonomy" id="1813871"/>
    <lineage>
        <taxon>Bacteria</taxon>
        <taxon>Pseudomonadati</taxon>
        <taxon>Bacteroidota</taxon>
        <taxon>Chitinophagia</taxon>
        <taxon>Chitinophagales</taxon>
        <taxon>Chitinophagaceae</taxon>
        <taxon>Panacibacter</taxon>
    </lineage>
</organism>
<evidence type="ECO:0000313" key="2">
    <source>
        <dbReference type="Proteomes" id="UP000321533"/>
    </source>
</evidence>
<dbReference type="Proteomes" id="UP000321533">
    <property type="component" value="Chromosome"/>
</dbReference>
<proteinExistence type="predicted"/>
<dbReference type="AlphaFoldDB" id="A0A5B8V759"/>
<dbReference type="RefSeq" id="WP_147188411.1">
    <property type="nucleotide sequence ID" value="NZ_CP042435.1"/>
</dbReference>
<dbReference type="EMBL" id="CP042435">
    <property type="protein sequence ID" value="QEC66611.1"/>
    <property type="molecule type" value="Genomic_DNA"/>
</dbReference>
<dbReference type="KEGG" id="pgin:FRZ67_04595"/>
<sequence length="80" mass="9222">MLILELMPEEEDFFITYQNTQIKVSPVINGGNIYFIIHFKEPITIAEGLVNESWGWYEMNTKETLLATELGEIIEAVDIN</sequence>
<keyword evidence="2" id="KW-1185">Reference proteome</keyword>
<gene>
    <name evidence="1" type="ORF">FRZ67_04595</name>
</gene>
<evidence type="ECO:0000313" key="1">
    <source>
        <dbReference type="EMBL" id="QEC66611.1"/>
    </source>
</evidence>
<protein>
    <submittedName>
        <fullName evidence="1">Uncharacterized protein</fullName>
    </submittedName>
</protein>